<protein>
    <submittedName>
        <fullName evidence="5">Sugar ABC transporter substrate-binding protein</fullName>
    </submittedName>
</protein>
<dbReference type="GO" id="GO:1901982">
    <property type="term" value="F:maltose binding"/>
    <property type="evidence" value="ECO:0007669"/>
    <property type="project" value="TreeGrafter"/>
</dbReference>
<dbReference type="SUPFAM" id="SSF53850">
    <property type="entry name" value="Periplasmic binding protein-like II"/>
    <property type="match status" value="1"/>
</dbReference>
<dbReference type="AlphaFoldDB" id="A0A2S3ZZV0"/>
<sequence>MRRRLSLLAGVATLGLTLAACGGGADNTPSDSSNAKDATGKVGVFTWWADGSEKAGLDALVKVFGTDFPNVTFDNLAVAGGAGSQAKSVLAAQLKAGNPPDSFQAHAGAELQDYIDADQLEDLSSFYKDNDLTAQFPKDLVDRLTVDGKIYSVPSNIHRANVVWANVEVLKAANVDPTKPAADLDAWFADMDKIKATGKIPLAVAGSWTQVQLFENILLSSLGTDGYNGLWDGKTDWKGADVTKAITAYEKALTYTNTDRDSLSDWAPATQLVQDGAAAYNVMGDWAEAKFAQDGDKPGVDYVYFPTPGTAGTFDFLADSFTLPKGAPNPAGAKAWLTTIGSAEGQTAFNKVKGSIPANTTAKTDDFSEYQKSAIKDFGQDKIVSSLAHGAAVPVAWLNDLSTAVSKFGGDKNVDGLQTSAAEIAAKFAK</sequence>
<keyword evidence="6" id="KW-1185">Reference proteome</keyword>
<dbReference type="GO" id="GO:0015768">
    <property type="term" value="P:maltose transport"/>
    <property type="evidence" value="ECO:0007669"/>
    <property type="project" value="TreeGrafter"/>
</dbReference>
<feature type="chain" id="PRO_5015409920" evidence="4">
    <location>
        <begin position="26"/>
        <end position="430"/>
    </location>
</feature>
<comment type="caution">
    <text evidence="5">The sequence shown here is derived from an EMBL/GenBank/DDBJ whole genome shotgun (WGS) entry which is preliminary data.</text>
</comment>
<dbReference type="RefSeq" id="WP_103464157.1">
    <property type="nucleotide sequence ID" value="NZ_PPXB01000003.1"/>
</dbReference>
<evidence type="ECO:0000313" key="5">
    <source>
        <dbReference type="EMBL" id="POH74748.1"/>
    </source>
</evidence>
<keyword evidence="2" id="KW-0813">Transport</keyword>
<reference evidence="5 6" key="1">
    <citation type="submission" date="2018-01" db="EMBL/GenBank/DDBJ databases">
        <title>Arthrobacter sp. nov., from glaciers in China.</title>
        <authorList>
            <person name="Liu Q."/>
            <person name="Xin Y.-H."/>
        </authorList>
    </citation>
    <scope>NUCLEOTIDE SEQUENCE [LARGE SCALE GENOMIC DNA]</scope>
    <source>
        <strain evidence="5 6">HLT2-12-2</strain>
    </source>
</reference>
<dbReference type="EMBL" id="PPXC01000002">
    <property type="protein sequence ID" value="POH74748.1"/>
    <property type="molecule type" value="Genomic_DNA"/>
</dbReference>
<name>A0A2S3ZZV0_ARTGL</name>
<dbReference type="Gene3D" id="3.40.190.10">
    <property type="entry name" value="Periplasmic binding protein-like II"/>
    <property type="match status" value="2"/>
</dbReference>
<dbReference type="OrthoDB" id="5580590at2"/>
<dbReference type="GO" id="GO:0055052">
    <property type="term" value="C:ATP-binding cassette (ABC) transporter complex, substrate-binding subunit-containing"/>
    <property type="evidence" value="ECO:0007669"/>
    <property type="project" value="TreeGrafter"/>
</dbReference>
<dbReference type="PROSITE" id="PS51257">
    <property type="entry name" value="PROKAR_LIPOPROTEIN"/>
    <property type="match status" value="1"/>
</dbReference>
<evidence type="ECO:0000313" key="6">
    <source>
        <dbReference type="Proteomes" id="UP000237061"/>
    </source>
</evidence>
<dbReference type="GO" id="GO:0042956">
    <property type="term" value="P:maltodextrin transmembrane transport"/>
    <property type="evidence" value="ECO:0007669"/>
    <property type="project" value="TreeGrafter"/>
</dbReference>
<dbReference type="Pfam" id="PF01547">
    <property type="entry name" value="SBP_bac_1"/>
    <property type="match status" value="1"/>
</dbReference>
<evidence type="ECO:0000256" key="4">
    <source>
        <dbReference type="SAM" id="SignalP"/>
    </source>
</evidence>
<gene>
    <name evidence="5" type="ORF">CVS27_02420</name>
</gene>
<evidence type="ECO:0000256" key="1">
    <source>
        <dbReference type="ARBA" id="ARBA00008520"/>
    </source>
</evidence>
<organism evidence="5 6">
    <name type="scientific">Arthrobacter glacialis</name>
    <dbReference type="NCBI Taxonomy" id="1664"/>
    <lineage>
        <taxon>Bacteria</taxon>
        <taxon>Bacillati</taxon>
        <taxon>Actinomycetota</taxon>
        <taxon>Actinomycetes</taxon>
        <taxon>Micrococcales</taxon>
        <taxon>Micrococcaceae</taxon>
        <taxon>Arthrobacter</taxon>
    </lineage>
</organism>
<feature type="signal peptide" evidence="4">
    <location>
        <begin position="1"/>
        <end position="25"/>
    </location>
</feature>
<dbReference type="Proteomes" id="UP000237061">
    <property type="component" value="Unassembled WGS sequence"/>
</dbReference>
<evidence type="ECO:0000256" key="2">
    <source>
        <dbReference type="ARBA" id="ARBA00022448"/>
    </source>
</evidence>
<dbReference type="InterPro" id="IPR006059">
    <property type="entry name" value="SBP"/>
</dbReference>
<evidence type="ECO:0000256" key="3">
    <source>
        <dbReference type="ARBA" id="ARBA00022729"/>
    </source>
</evidence>
<keyword evidence="3 4" id="KW-0732">Signal</keyword>
<comment type="similarity">
    <text evidence="1">Belongs to the bacterial solute-binding protein 1 family.</text>
</comment>
<proteinExistence type="inferred from homology"/>
<accession>A0A2S3ZZV0</accession>
<dbReference type="PANTHER" id="PTHR30061">
    <property type="entry name" value="MALTOSE-BINDING PERIPLASMIC PROTEIN"/>
    <property type="match status" value="1"/>
</dbReference>
<dbReference type="PANTHER" id="PTHR30061:SF50">
    <property type="entry name" value="MALTOSE_MALTODEXTRIN-BINDING PERIPLASMIC PROTEIN"/>
    <property type="match status" value="1"/>
</dbReference>